<dbReference type="PANTHER" id="PTHR15592">
    <property type="entry name" value="MATRIN 3/NUCLEAR PROTEIN 220-RELATED"/>
    <property type="match status" value="1"/>
</dbReference>
<protein>
    <submittedName>
        <fullName evidence="2">Uncharacterized protein</fullName>
    </submittedName>
</protein>
<feature type="region of interest" description="Disordered" evidence="1">
    <location>
        <begin position="203"/>
        <end position="222"/>
    </location>
</feature>
<dbReference type="Proteomes" id="UP001359485">
    <property type="component" value="Unassembled WGS sequence"/>
</dbReference>
<evidence type="ECO:0000256" key="1">
    <source>
        <dbReference type="SAM" id="MobiDB-lite"/>
    </source>
</evidence>
<evidence type="ECO:0000313" key="2">
    <source>
        <dbReference type="EMBL" id="KAK6621695.1"/>
    </source>
</evidence>
<gene>
    <name evidence="2" type="ORF">RUM44_001502</name>
</gene>
<dbReference type="InterPro" id="IPR012677">
    <property type="entry name" value="Nucleotide-bd_a/b_plait_sf"/>
</dbReference>
<feature type="compositionally biased region" description="Basic residues" evidence="1">
    <location>
        <begin position="211"/>
        <end position="222"/>
    </location>
</feature>
<keyword evidence="3" id="KW-1185">Reference proteome</keyword>
<proteinExistence type="predicted"/>
<dbReference type="Gene3D" id="3.30.70.330">
    <property type="match status" value="1"/>
</dbReference>
<comment type="caution">
    <text evidence="2">The sequence shown here is derived from an EMBL/GenBank/DDBJ whole genome shotgun (WGS) entry which is preliminary data.</text>
</comment>
<evidence type="ECO:0000313" key="3">
    <source>
        <dbReference type="Proteomes" id="UP001359485"/>
    </source>
</evidence>
<accession>A0ABR1AK99</accession>
<name>A0ABR1AK99_POLSC</name>
<sequence length="222" mass="24780">MATAGEFSGSWTEFSREYPLALFELRLLNGRSLWEDEVEGSLSKLTRCPEGGRSRSLDGRNIYNSCCTLRIEYSKLSALNVKFNNDKSRDYTNPNLPTGDPGLDGLCLSESVLPQLLMANSTPPRHRSLSTDMQARLAAVHEVADFSYDFHPEGFCVSICENVIDVIALFGVNLEAVMKYCLSTLVASSNQAKERESLLKKKGVMEGTIQRNRRSKKTDKKV</sequence>
<reference evidence="2 3" key="1">
    <citation type="submission" date="2023-09" db="EMBL/GenBank/DDBJ databases">
        <title>Genomes of two closely related lineages of the louse Polyplax serrata with different host specificities.</title>
        <authorList>
            <person name="Martinu J."/>
            <person name="Tarabai H."/>
            <person name="Stefka J."/>
            <person name="Hypsa V."/>
        </authorList>
    </citation>
    <scope>NUCLEOTIDE SEQUENCE [LARGE SCALE GENOMIC DNA]</scope>
    <source>
        <strain evidence="2">98ZLc_SE</strain>
    </source>
</reference>
<dbReference type="EMBL" id="JAWJWF010000047">
    <property type="protein sequence ID" value="KAK6621695.1"/>
    <property type="molecule type" value="Genomic_DNA"/>
</dbReference>
<organism evidence="2 3">
    <name type="scientific">Polyplax serrata</name>
    <name type="common">Common mouse louse</name>
    <dbReference type="NCBI Taxonomy" id="468196"/>
    <lineage>
        <taxon>Eukaryota</taxon>
        <taxon>Metazoa</taxon>
        <taxon>Ecdysozoa</taxon>
        <taxon>Arthropoda</taxon>
        <taxon>Hexapoda</taxon>
        <taxon>Insecta</taxon>
        <taxon>Pterygota</taxon>
        <taxon>Neoptera</taxon>
        <taxon>Paraneoptera</taxon>
        <taxon>Psocodea</taxon>
        <taxon>Troctomorpha</taxon>
        <taxon>Phthiraptera</taxon>
        <taxon>Anoplura</taxon>
        <taxon>Polyplacidae</taxon>
        <taxon>Polyplax</taxon>
    </lineage>
</organism>